<evidence type="ECO:0000256" key="7">
    <source>
        <dbReference type="SAM" id="MobiDB-lite"/>
    </source>
</evidence>
<evidence type="ECO:0000256" key="2">
    <source>
        <dbReference type="ARBA" id="ARBA00022833"/>
    </source>
</evidence>
<evidence type="ECO:0000256" key="1">
    <source>
        <dbReference type="ARBA" id="ARBA00022723"/>
    </source>
</evidence>
<evidence type="ECO:0000256" key="4">
    <source>
        <dbReference type="ARBA" id="ARBA00023125"/>
    </source>
</evidence>
<dbReference type="RefSeq" id="XP_013329855.1">
    <property type="nucleotide sequence ID" value="XM_013474401.1"/>
</dbReference>
<keyword evidence="10" id="KW-1185">Reference proteome</keyword>
<keyword evidence="4" id="KW-0238">DNA-binding</keyword>
<evidence type="ECO:0000259" key="8">
    <source>
        <dbReference type="SMART" id="SM00906"/>
    </source>
</evidence>
<dbReference type="Pfam" id="PF04082">
    <property type="entry name" value="Fungal_trans"/>
    <property type="match status" value="1"/>
</dbReference>
<dbReference type="AlphaFoldDB" id="A0A0F4Z051"/>
<evidence type="ECO:0000256" key="5">
    <source>
        <dbReference type="ARBA" id="ARBA00023163"/>
    </source>
</evidence>
<dbReference type="InterPro" id="IPR051615">
    <property type="entry name" value="Transcr_Regulatory_Elem"/>
</dbReference>
<dbReference type="GO" id="GO:0008270">
    <property type="term" value="F:zinc ion binding"/>
    <property type="evidence" value="ECO:0007669"/>
    <property type="project" value="InterPro"/>
</dbReference>
<feature type="compositionally biased region" description="Low complexity" evidence="7">
    <location>
        <begin position="709"/>
        <end position="729"/>
    </location>
</feature>
<evidence type="ECO:0000313" key="10">
    <source>
        <dbReference type="Proteomes" id="UP000053958"/>
    </source>
</evidence>
<keyword evidence="5" id="KW-0804">Transcription</keyword>
<keyword evidence="1" id="KW-0479">Metal-binding</keyword>
<name>A0A0F4Z051_RASE3</name>
<keyword evidence="2" id="KW-0862">Zinc</keyword>
<evidence type="ECO:0000256" key="6">
    <source>
        <dbReference type="ARBA" id="ARBA00023242"/>
    </source>
</evidence>
<dbReference type="InterPro" id="IPR007219">
    <property type="entry name" value="XnlR_reg_dom"/>
</dbReference>
<feature type="region of interest" description="Disordered" evidence="7">
    <location>
        <begin position="635"/>
        <end position="729"/>
    </location>
</feature>
<proteinExistence type="predicted"/>
<dbReference type="OrthoDB" id="4212895at2759"/>
<protein>
    <submittedName>
        <fullName evidence="9">C6 transcription factor</fullName>
    </submittedName>
</protein>
<evidence type="ECO:0000313" key="9">
    <source>
        <dbReference type="EMBL" id="KKA23243.1"/>
    </source>
</evidence>
<dbReference type="EMBL" id="LASV01000107">
    <property type="protein sequence ID" value="KKA23243.1"/>
    <property type="molecule type" value="Genomic_DNA"/>
</dbReference>
<dbReference type="GeneID" id="25315087"/>
<accession>A0A0F4Z051</accession>
<feature type="domain" description="Xylanolytic transcriptional activator regulatory" evidence="8">
    <location>
        <begin position="324"/>
        <end position="400"/>
    </location>
</feature>
<dbReference type="PANTHER" id="PTHR31313:SF85">
    <property type="entry name" value="ZN(II)2CYS6 TRANSCRIPTION FACTOR (EUROFUNG)"/>
    <property type="match status" value="1"/>
</dbReference>
<dbReference type="CDD" id="cd12148">
    <property type="entry name" value="fungal_TF_MHR"/>
    <property type="match status" value="1"/>
</dbReference>
<dbReference type="STRING" id="1408163.A0A0F4Z051"/>
<dbReference type="GO" id="GO:0006351">
    <property type="term" value="P:DNA-templated transcription"/>
    <property type="evidence" value="ECO:0007669"/>
    <property type="project" value="InterPro"/>
</dbReference>
<keyword evidence="3" id="KW-0805">Transcription regulation</keyword>
<keyword evidence="6" id="KW-0539">Nucleus</keyword>
<dbReference type="SMART" id="SM00906">
    <property type="entry name" value="Fungal_trans"/>
    <property type="match status" value="1"/>
</dbReference>
<dbReference type="PANTHER" id="PTHR31313">
    <property type="entry name" value="TY1 ENHANCER ACTIVATOR"/>
    <property type="match status" value="1"/>
</dbReference>
<comment type="caution">
    <text evidence="9">The sequence shown here is derived from an EMBL/GenBank/DDBJ whole genome shotgun (WGS) entry which is preliminary data.</text>
</comment>
<dbReference type="Proteomes" id="UP000053958">
    <property type="component" value="Unassembled WGS sequence"/>
</dbReference>
<feature type="compositionally biased region" description="Low complexity" evidence="7">
    <location>
        <begin position="670"/>
        <end position="700"/>
    </location>
</feature>
<organism evidence="9 10">
    <name type="scientific">Rasamsonia emersonii (strain ATCC 16479 / CBS 393.64 / IMI 116815)</name>
    <dbReference type="NCBI Taxonomy" id="1408163"/>
    <lineage>
        <taxon>Eukaryota</taxon>
        <taxon>Fungi</taxon>
        <taxon>Dikarya</taxon>
        <taxon>Ascomycota</taxon>
        <taxon>Pezizomycotina</taxon>
        <taxon>Eurotiomycetes</taxon>
        <taxon>Eurotiomycetidae</taxon>
        <taxon>Eurotiales</taxon>
        <taxon>Trichocomaceae</taxon>
        <taxon>Rasamsonia</taxon>
    </lineage>
</organism>
<sequence>MAEASVKSSLPRKSAFSCEACRKRKRVRRVRDALLVAKSASTVSPTLSYTKTLEAKIAQLEEALAKLQGERARESENASKSSPHGSSGDFKTEPDEGGEGLADLTGDFEGLKVEDDGRISFHGATSLFHLPSGMVNETATSPHTALELEARKERLINNAWRERAFEQLAAIPVRRRSIFSIRSGVADGILRNRFNISLISTGVGSNHCLILSIDRHSLVSHFLFIRTLPRSLTLGAFAGDMKVAGPYYSDILLNAILSHSVRWCKGEPKVGPLLESYDGGAKFYQSAVSGVFDALRVGYPKIPTVQTLLLLSAQECGRGNRTQAWLYSGMAFRLVEDLGISVDSRKYSRSIPFSDEDIEIRNRLFWSCYFWDKLISLYFGRSPAIKNSRVSPPRMILDDTSEIEPWVPHGVVFPEGTHYPPTQAHSTSCFMKMCGLAEILNQIIIHIYDPLRQTGENEFLACVKEQEKNLARWWDELPDYLRLVATNLPPYCPPSHIVTLNCLYHTINILLHRPILCGRPRTSKQERPDMNHLIQCMTSATSILALFDLYRRTFGDSYVVLSLAYSVYTAASIFLLEIQAFKYPAPVTLDKVKFCIIALERVKTANPVINTGLGLIYQELRKLQIDIHVSTTAGQPTVSLHPHQSQSQPQSQSQLQQPQPQPPPPPQPQPQVQTRTPPQHSQPPQQSQQPSRHISPSQQSAAAGSTPCSLGPGLTTASSTGSASPPAAVLPGYQQQYHQQQPITSFDLTQSTAPSSFAAGAHLQGSDGSAGSAGMPAVMLNPDGTTMTYEITPEVFEAFSYVEPITTNMTPAPGYDPSSSWGMMGAGISS</sequence>
<gene>
    <name evidence="9" type="ORF">T310_2736</name>
</gene>
<feature type="compositionally biased region" description="Low complexity" evidence="7">
    <location>
        <begin position="638"/>
        <end position="658"/>
    </location>
</feature>
<feature type="region of interest" description="Disordered" evidence="7">
    <location>
        <begin position="68"/>
        <end position="104"/>
    </location>
</feature>
<feature type="compositionally biased region" description="Pro residues" evidence="7">
    <location>
        <begin position="659"/>
        <end position="669"/>
    </location>
</feature>
<reference evidence="9 10" key="1">
    <citation type="submission" date="2015-04" db="EMBL/GenBank/DDBJ databases">
        <authorList>
            <person name="Heijne W.H."/>
            <person name="Fedorova N.D."/>
            <person name="Nierman W.C."/>
            <person name="Vollebregt A.W."/>
            <person name="Zhao Z."/>
            <person name="Wu L."/>
            <person name="Kumar M."/>
            <person name="Stam H."/>
            <person name="van den Berg M.A."/>
            <person name="Pel H.J."/>
        </authorList>
    </citation>
    <scope>NUCLEOTIDE SEQUENCE [LARGE SCALE GENOMIC DNA]</scope>
    <source>
        <strain evidence="9 10">CBS 393.64</strain>
    </source>
</reference>
<dbReference type="GO" id="GO:0003677">
    <property type="term" value="F:DNA binding"/>
    <property type="evidence" value="ECO:0007669"/>
    <property type="project" value="UniProtKB-KW"/>
</dbReference>
<evidence type="ECO:0000256" key="3">
    <source>
        <dbReference type="ARBA" id="ARBA00023015"/>
    </source>
</evidence>
<feature type="compositionally biased region" description="Basic and acidic residues" evidence="7">
    <location>
        <begin position="68"/>
        <end position="77"/>
    </location>
</feature>